<dbReference type="PANTHER" id="PTHR10869:SF246">
    <property type="entry name" value="TRANSMEMBRANE PROLYL 4-HYDROXYLASE"/>
    <property type="match status" value="1"/>
</dbReference>
<accession>A0ABN4YG52</accession>
<evidence type="ECO:0000313" key="8">
    <source>
        <dbReference type="Proteomes" id="UP000191820"/>
    </source>
</evidence>
<dbReference type="Gene3D" id="2.60.120.620">
    <property type="entry name" value="q2cbj1_9rhob like domain"/>
    <property type="match status" value="1"/>
</dbReference>
<comment type="cofactor">
    <cofactor evidence="1">
        <name>L-ascorbate</name>
        <dbReference type="ChEBI" id="CHEBI:38290"/>
    </cofactor>
</comment>
<protein>
    <submittedName>
        <fullName evidence="7">Prolyl 4-hydroxylase subunit alpha</fullName>
    </submittedName>
</protein>
<organism evidence="7 8">
    <name type="scientific">Shewanella japonica</name>
    <dbReference type="NCBI Taxonomy" id="93973"/>
    <lineage>
        <taxon>Bacteria</taxon>
        <taxon>Pseudomonadati</taxon>
        <taxon>Pseudomonadota</taxon>
        <taxon>Gammaproteobacteria</taxon>
        <taxon>Alteromonadales</taxon>
        <taxon>Shewanellaceae</taxon>
        <taxon>Shewanella</taxon>
    </lineage>
</organism>
<evidence type="ECO:0000256" key="1">
    <source>
        <dbReference type="ARBA" id="ARBA00001961"/>
    </source>
</evidence>
<sequence length="233" mass="25993">MDFIEVIPNALDEDLCDRLIAAFEQHPGVIEGKTGQGVDKAKKHSFDLTLDIHADLAPLRNEILQLTLKHAASYFTQYSMALMGAVSVAVADEHGQAVTLQPNNFDALGAPRAEALTKYLYRSGNVNLQKYPMGLGGYPHWHSEHFPQSGSHEALHRVLLYMFYLNDVEEGGETEFFYQQKSIKPKKGTMVIAPAGFTHTHKGNKPISGDKYIATSWIMFNRAEQLYAPLNSK</sequence>
<dbReference type="InterPro" id="IPR044862">
    <property type="entry name" value="Pro_4_hyd_alph_FE2OG_OXY"/>
</dbReference>
<evidence type="ECO:0000256" key="4">
    <source>
        <dbReference type="ARBA" id="ARBA00023002"/>
    </source>
</evidence>
<keyword evidence="5" id="KW-0408">Iron</keyword>
<proteinExistence type="predicted"/>
<dbReference type="Pfam" id="PF13640">
    <property type="entry name" value="2OG-FeII_Oxy_3"/>
    <property type="match status" value="1"/>
</dbReference>
<dbReference type="PANTHER" id="PTHR10869">
    <property type="entry name" value="PROLYL 4-HYDROXYLASE ALPHA SUBUNIT"/>
    <property type="match status" value="1"/>
</dbReference>
<dbReference type="Proteomes" id="UP000191820">
    <property type="component" value="Chromosome"/>
</dbReference>
<keyword evidence="8" id="KW-1185">Reference proteome</keyword>
<reference evidence="7 8" key="1">
    <citation type="submission" date="2017-03" db="EMBL/GenBank/DDBJ databases">
        <title>Genome sequencing of Shewanella japonica KCTC 22435.</title>
        <authorList>
            <person name="Kim K.M."/>
        </authorList>
    </citation>
    <scope>NUCLEOTIDE SEQUENCE [LARGE SCALE GENOMIC DNA]</scope>
    <source>
        <strain evidence="7 8">KCTC 22435</strain>
    </source>
</reference>
<dbReference type="InterPro" id="IPR006620">
    <property type="entry name" value="Pro_4_hyd_alph"/>
</dbReference>
<dbReference type="InterPro" id="IPR045054">
    <property type="entry name" value="P4HA-like"/>
</dbReference>
<evidence type="ECO:0000259" key="6">
    <source>
        <dbReference type="SMART" id="SM00702"/>
    </source>
</evidence>
<evidence type="ECO:0000313" key="7">
    <source>
        <dbReference type="EMBL" id="ARD21960.1"/>
    </source>
</evidence>
<dbReference type="EMBL" id="CP020472">
    <property type="protein sequence ID" value="ARD21960.1"/>
    <property type="molecule type" value="Genomic_DNA"/>
</dbReference>
<evidence type="ECO:0000256" key="2">
    <source>
        <dbReference type="ARBA" id="ARBA00022723"/>
    </source>
</evidence>
<gene>
    <name evidence="7" type="ORF">SJ2017_1647</name>
</gene>
<dbReference type="SMART" id="SM00702">
    <property type="entry name" value="P4Hc"/>
    <property type="match status" value="1"/>
</dbReference>
<evidence type="ECO:0000256" key="3">
    <source>
        <dbReference type="ARBA" id="ARBA00022964"/>
    </source>
</evidence>
<keyword evidence="2" id="KW-0479">Metal-binding</keyword>
<dbReference type="RefSeq" id="WP_080915472.1">
    <property type="nucleotide sequence ID" value="NZ_CP020472.1"/>
</dbReference>
<keyword evidence="4" id="KW-0560">Oxidoreductase</keyword>
<keyword evidence="3" id="KW-0223">Dioxygenase</keyword>
<evidence type="ECO:0000256" key="5">
    <source>
        <dbReference type="ARBA" id="ARBA00023004"/>
    </source>
</evidence>
<feature type="domain" description="Prolyl 4-hydroxylase alpha subunit" evidence="6">
    <location>
        <begin position="2"/>
        <end position="219"/>
    </location>
</feature>
<name>A0ABN4YG52_9GAMM</name>